<gene>
    <name evidence="1" type="ORF">QPK24_03985</name>
</gene>
<evidence type="ECO:0000313" key="2">
    <source>
        <dbReference type="Proteomes" id="UP001236415"/>
    </source>
</evidence>
<proteinExistence type="predicted"/>
<sequence>MPFMAHRSSLFFVGIDSEKERKKEKSRIAFYKMRILTVFYKNIDQYGSFS</sequence>
<organism evidence="1 2">
    <name type="scientific">Paenibacillus polygoni</name>
    <dbReference type="NCBI Taxonomy" id="3050112"/>
    <lineage>
        <taxon>Bacteria</taxon>
        <taxon>Bacillati</taxon>
        <taxon>Bacillota</taxon>
        <taxon>Bacilli</taxon>
        <taxon>Bacillales</taxon>
        <taxon>Paenibacillaceae</taxon>
        <taxon>Paenibacillus</taxon>
    </lineage>
</organism>
<dbReference type="Proteomes" id="UP001236415">
    <property type="component" value="Chromosome"/>
</dbReference>
<protein>
    <submittedName>
        <fullName evidence="1">Uncharacterized protein</fullName>
    </submittedName>
</protein>
<accession>A0ABY8X419</accession>
<name>A0ABY8X419_9BACL</name>
<evidence type="ECO:0000313" key="1">
    <source>
        <dbReference type="EMBL" id="WIV19909.1"/>
    </source>
</evidence>
<keyword evidence="2" id="KW-1185">Reference proteome</keyword>
<dbReference type="EMBL" id="CP127162">
    <property type="protein sequence ID" value="WIV19909.1"/>
    <property type="molecule type" value="Genomic_DNA"/>
</dbReference>
<dbReference type="RefSeq" id="WP_285746387.1">
    <property type="nucleotide sequence ID" value="NZ_CP127162.1"/>
</dbReference>
<reference evidence="1 2" key="1">
    <citation type="submission" date="2023-06" db="EMBL/GenBank/DDBJ databases">
        <title>Paenibacillus polygonum sp. nov., an endophytic bacterium, isolated from Polygonum lapathifolium L. in Nanji Wetland National Nature Reserve, South of Poyang Lake, Jiangxi Province, China.</title>
        <authorList>
            <person name="Yu Z."/>
        </authorList>
    </citation>
    <scope>NUCLEOTIDE SEQUENCE [LARGE SCALE GENOMIC DNA]</scope>
    <source>
        <strain evidence="1 2">C31</strain>
    </source>
</reference>